<sequence length="335" mass="37092">MEILKARSESLYVTLSDPLFAKIKEACQNSDATEIDLAIAEYSNLLISLNHMHTARIKDLECIKSEVQQLESDIQEMEEVIKSNDDTIASTQQQLVKTNGEISYLRKSFEVPEKVNLNGKTVVLNLEKDTVQQDQDLVSLEVDKKELTRLISVGTTGFDEYIEATARVLETLKEYKQKYFKPSGAARKSLVESLRNGGKQKSSEVEQEDSDSKSIQDDFDEMDIDEGASGSEKQIKLEDATQVTDRDTTQSNEASTPSDQASSQHVSNSEENPNSHDNEQATNVEPEDEADIEADVEANVEADVDADVDADVEADIEADMEADLDASNPNSAVEE</sequence>
<dbReference type="AlphaFoldDB" id="A0AAV5RQX9"/>
<feature type="compositionally biased region" description="Acidic residues" evidence="2">
    <location>
        <begin position="217"/>
        <end position="226"/>
    </location>
</feature>
<comment type="caution">
    <text evidence="3">The sequence shown here is derived from an EMBL/GenBank/DDBJ whole genome shotgun (WGS) entry which is preliminary data.</text>
</comment>
<feature type="compositionally biased region" description="Polar residues" evidence="2">
    <location>
        <begin position="249"/>
        <end position="272"/>
    </location>
</feature>
<dbReference type="Proteomes" id="UP001362899">
    <property type="component" value="Unassembled WGS sequence"/>
</dbReference>
<evidence type="ECO:0000256" key="1">
    <source>
        <dbReference type="SAM" id="Coils"/>
    </source>
</evidence>
<reference evidence="3 4" key="1">
    <citation type="journal article" date="2023" name="Elife">
        <title>Identification of key yeast species and microbe-microbe interactions impacting larval growth of Drosophila in the wild.</title>
        <authorList>
            <person name="Mure A."/>
            <person name="Sugiura Y."/>
            <person name="Maeda R."/>
            <person name="Honda K."/>
            <person name="Sakurai N."/>
            <person name="Takahashi Y."/>
            <person name="Watada M."/>
            <person name="Katoh T."/>
            <person name="Gotoh A."/>
            <person name="Gotoh Y."/>
            <person name="Taniguchi I."/>
            <person name="Nakamura K."/>
            <person name="Hayashi T."/>
            <person name="Katayama T."/>
            <person name="Uemura T."/>
            <person name="Hattori Y."/>
        </authorList>
    </citation>
    <scope>NUCLEOTIDE SEQUENCE [LARGE SCALE GENOMIC DNA]</scope>
    <source>
        <strain evidence="3 4">SB-73</strain>
    </source>
</reference>
<keyword evidence="4" id="KW-1185">Reference proteome</keyword>
<evidence type="ECO:0000313" key="3">
    <source>
        <dbReference type="EMBL" id="GMM53317.1"/>
    </source>
</evidence>
<evidence type="ECO:0000256" key="2">
    <source>
        <dbReference type="SAM" id="MobiDB-lite"/>
    </source>
</evidence>
<gene>
    <name evidence="3" type="ORF">DASB73_042800</name>
</gene>
<accession>A0AAV5RQX9</accession>
<feature type="coiled-coil region" evidence="1">
    <location>
        <begin position="60"/>
        <end position="94"/>
    </location>
</feature>
<proteinExistence type="predicted"/>
<feature type="compositionally biased region" description="Basic and acidic residues" evidence="2">
    <location>
        <begin position="233"/>
        <end position="248"/>
    </location>
</feature>
<name>A0AAV5RQX9_STABA</name>
<feature type="region of interest" description="Disordered" evidence="2">
    <location>
        <begin position="191"/>
        <end position="335"/>
    </location>
</feature>
<dbReference type="EMBL" id="BTGC01000008">
    <property type="protein sequence ID" value="GMM53317.1"/>
    <property type="molecule type" value="Genomic_DNA"/>
</dbReference>
<protein>
    <submittedName>
        <fullName evidence="3">Uncharacterized protein</fullName>
    </submittedName>
</protein>
<organism evidence="3 4">
    <name type="scientific">Starmerella bacillaris</name>
    <name type="common">Yeast</name>
    <name type="synonym">Candida zemplinina</name>
    <dbReference type="NCBI Taxonomy" id="1247836"/>
    <lineage>
        <taxon>Eukaryota</taxon>
        <taxon>Fungi</taxon>
        <taxon>Dikarya</taxon>
        <taxon>Ascomycota</taxon>
        <taxon>Saccharomycotina</taxon>
        <taxon>Dipodascomycetes</taxon>
        <taxon>Dipodascales</taxon>
        <taxon>Trichomonascaceae</taxon>
        <taxon>Starmerella</taxon>
    </lineage>
</organism>
<keyword evidence="1" id="KW-0175">Coiled coil</keyword>
<feature type="compositionally biased region" description="Acidic residues" evidence="2">
    <location>
        <begin position="285"/>
        <end position="324"/>
    </location>
</feature>
<evidence type="ECO:0000313" key="4">
    <source>
        <dbReference type="Proteomes" id="UP001362899"/>
    </source>
</evidence>